<dbReference type="InterPro" id="IPR008271">
    <property type="entry name" value="Ser/Thr_kinase_AS"/>
</dbReference>
<dbReference type="EMBL" id="JAEHOE010000227">
    <property type="protein sequence ID" value="KAG2482383.1"/>
    <property type="molecule type" value="Genomic_DNA"/>
</dbReference>
<dbReference type="InterPro" id="IPR000719">
    <property type="entry name" value="Prot_kinase_dom"/>
</dbReference>
<name>A0A836BP94_9CHLO</name>
<proteinExistence type="predicted"/>
<feature type="compositionally biased region" description="Polar residues" evidence="1">
    <location>
        <begin position="71"/>
        <end position="84"/>
    </location>
</feature>
<dbReference type="AlphaFoldDB" id="A0A836BP94"/>
<dbReference type="Pfam" id="PF00069">
    <property type="entry name" value="Pkinase"/>
    <property type="match status" value="1"/>
</dbReference>
<feature type="compositionally biased region" description="Polar residues" evidence="1">
    <location>
        <begin position="43"/>
        <end position="55"/>
    </location>
</feature>
<evidence type="ECO:0000313" key="3">
    <source>
        <dbReference type="EMBL" id="KAG2482383.1"/>
    </source>
</evidence>
<dbReference type="InterPro" id="IPR011009">
    <property type="entry name" value="Kinase-like_dom_sf"/>
</dbReference>
<dbReference type="GO" id="GO:0004674">
    <property type="term" value="F:protein serine/threonine kinase activity"/>
    <property type="evidence" value="ECO:0007669"/>
    <property type="project" value="TreeGrafter"/>
</dbReference>
<dbReference type="InterPro" id="IPR051681">
    <property type="entry name" value="Ser/Thr_Kinases-Pseudokinases"/>
</dbReference>
<protein>
    <recommendedName>
        <fullName evidence="2">Protein kinase domain-containing protein</fullName>
    </recommendedName>
</protein>
<keyword evidence="4" id="KW-1185">Reference proteome</keyword>
<accession>A0A836BP94</accession>
<feature type="compositionally biased region" description="Basic and acidic residues" evidence="1">
    <location>
        <begin position="59"/>
        <end position="69"/>
    </location>
</feature>
<dbReference type="Pfam" id="PF07714">
    <property type="entry name" value="PK_Tyr_Ser-Thr"/>
    <property type="match status" value="1"/>
</dbReference>
<organism evidence="3 4">
    <name type="scientific">Edaphochlamys debaryana</name>
    <dbReference type="NCBI Taxonomy" id="47281"/>
    <lineage>
        <taxon>Eukaryota</taxon>
        <taxon>Viridiplantae</taxon>
        <taxon>Chlorophyta</taxon>
        <taxon>core chlorophytes</taxon>
        <taxon>Chlorophyceae</taxon>
        <taxon>CS clade</taxon>
        <taxon>Chlamydomonadales</taxon>
        <taxon>Chlamydomonadales incertae sedis</taxon>
        <taxon>Edaphochlamys</taxon>
    </lineage>
</organism>
<evidence type="ECO:0000256" key="1">
    <source>
        <dbReference type="SAM" id="MobiDB-lite"/>
    </source>
</evidence>
<dbReference type="PROSITE" id="PS50011">
    <property type="entry name" value="PROTEIN_KINASE_DOM"/>
    <property type="match status" value="1"/>
</dbReference>
<dbReference type="PANTHER" id="PTHR44329">
    <property type="entry name" value="SERINE/THREONINE-PROTEIN KINASE TNNI3K-RELATED"/>
    <property type="match status" value="1"/>
</dbReference>
<dbReference type="Gene3D" id="3.30.200.20">
    <property type="entry name" value="Phosphorylase Kinase, domain 1"/>
    <property type="match status" value="1"/>
</dbReference>
<comment type="caution">
    <text evidence="3">The sequence shown here is derived from an EMBL/GenBank/DDBJ whole genome shotgun (WGS) entry which is preliminary data.</text>
</comment>
<evidence type="ECO:0000313" key="4">
    <source>
        <dbReference type="Proteomes" id="UP000612055"/>
    </source>
</evidence>
<gene>
    <name evidence="3" type="ORF">HYH03_018679</name>
</gene>
<dbReference type="Gene3D" id="1.10.510.10">
    <property type="entry name" value="Transferase(Phosphotransferase) domain 1"/>
    <property type="match status" value="1"/>
</dbReference>
<dbReference type="PANTHER" id="PTHR44329:SF289">
    <property type="entry name" value="SERINE_THREONINE-PROTEIN KINASE VIK"/>
    <property type="match status" value="1"/>
</dbReference>
<feature type="domain" description="Protein kinase" evidence="2">
    <location>
        <begin position="122"/>
        <end position="499"/>
    </location>
</feature>
<dbReference type="PROSITE" id="PS00108">
    <property type="entry name" value="PROTEIN_KINASE_ST"/>
    <property type="match status" value="1"/>
</dbReference>
<sequence>MTETQLDAPHEKVVVNPLHLAPVPPRKGHPALAAVEDDESVTPAGSATRPVSQYADSAHGGERLSDGRKSNGGSQPPSKASSIRRSFKDVGNQVRLSTRVSKGFNTLRDMGNSDNVIQTSELKTVRRLGEGAFAVVEEAIYTPEEPLAPSNTATTANGLSKYGADAPAGPPAGRVVAVKRLKPEIVNHQGDLESFMNEVSVQRKLANKRIVEYIGVGSTDASSEEARRRTMFLVQEFMDGGTLKRVVSRQMVEVTRQVYTTGDAFRWALHVAEGLEYLHSARPVVIHRDLKLENVLLKGSDPATAEAKIADFGLVALVRPRDRGLAERLAAADTSCLQRSQSTVTRRGGGLQRLMSTRRKKEAQTVQDLWDETFRLAQKAAALAPTLPPQDLSGRTGSYMYMAPEMYRNEPYTEKVDVFSFGVIFFELLSRYQTVCAISLAGTEEEIESYAHKVSTGYRPPIPEAWPDAVRELVAQCWAQEPAQRPPMSDVRARLQALVAAGVPGAMQALVKEPLCGCVIC</sequence>
<dbReference type="SMART" id="SM00220">
    <property type="entry name" value="S_TKc"/>
    <property type="match status" value="1"/>
</dbReference>
<reference evidence="3" key="1">
    <citation type="journal article" date="2020" name="bioRxiv">
        <title>Comparative genomics of Chlamydomonas.</title>
        <authorList>
            <person name="Craig R.J."/>
            <person name="Hasan A.R."/>
            <person name="Ness R.W."/>
            <person name="Keightley P.D."/>
        </authorList>
    </citation>
    <scope>NUCLEOTIDE SEQUENCE</scope>
    <source>
        <strain evidence="3">CCAP 11/70</strain>
    </source>
</reference>
<dbReference type="OrthoDB" id="508192at2759"/>
<evidence type="ECO:0000259" key="2">
    <source>
        <dbReference type="PROSITE" id="PS50011"/>
    </source>
</evidence>
<dbReference type="GO" id="GO:0005524">
    <property type="term" value="F:ATP binding"/>
    <property type="evidence" value="ECO:0007669"/>
    <property type="project" value="InterPro"/>
</dbReference>
<dbReference type="SUPFAM" id="SSF56112">
    <property type="entry name" value="Protein kinase-like (PK-like)"/>
    <property type="match status" value="1"/>
</dbReference>
<dbReference type="Proteomes" id="UP000612055">
    <property type="component" value="Unassembled WGS sequence"/>
</dbReference>
<dbReference type="InterPro" id="IPR001245">
    <property type="entry name" value="Ser-Thr/Tyr_kinase_cat_dom"/>
</dbReference>
<feature type="region of interest" description="Disordered" evidence="1">
    <location>
        <begin position="1"/>
        <end position="90"/>
    </location>
</feature>